<accession>A0A4Q1DEG2</accession>
<keyword evidence="1" id="KW-0433">Leucine-rich repeat</keyword>
<keyword evidence="4" id="KW-0808">Transferase</keyword>
<dbReference type="InterPro" id="IPR001245">
    <property type="entry name" value="Ser-Thr/Tyr_kinase_cat_dom"/>
</dbReference>
<dbReference type="InterPro" id="IPR000719">
    <property type="entry name" value="Prot_kinase_dom"/>
</dbReference>
<dbReference type="Gene3D" id="3.30.200.20">
    <property type="entry name" value="Phosphorylase Kinase, domain 1"/>
    <property type="match status" value="1"/>
</dbReference>
<dbReference type="RefSeq" id="WP_129003055.1">
    <property type="nucleotide sequence ID" value="NZ_SDHZ01000001.1"/>
</dbReference>
<dbReference type="Gene3D" id="1.10.510.10">
    <property type="entry name" value="Transferase(Phosphotransferase) domain 1"/>
    <property type="match status" value="1"/>
</dbReference>
<dbReference type="AlphaFoldDB" id="A0A4Q1DEG2"/>
<dbReference type="OrthoDB" id="8532199at2"/>
<dbReference type="SUPFAM" id="SSF52058">
    <property type="entry name" value="L domain-like"/>
    <property type="match status" value="1"/>
</dbReference>
<feature type="domain" description="Protein kinase" evidence="3">
    <location>
        <begin position="203"/>
        <end position="441"/>
    </location>
</feature>
<comment type="caution">
    <text evidence="4">The sequence shown here is derived from an EMBL/GenBank/DDBJ whole genome shotgun (WGS) entry which is preliminary data.</text>
</comment>
<keyword evidence="4" id="KW-0418">Kinase</keyword>
<dbReference type="PROSITE" id="PS51450">
    <property type="entry name" value="LRR"/>
    <property type="match status" value="1"/>
</dbReference>
<keyword evidence="2" id="KW-0677">Repeat</keyword>
<dbReference type="PANTHER" id="PTHR48051">
    <property type="match status" value="1"/>
</dbReference>
<dbReference type="SUPFAM" id="SSF56112">
    <property type="entry name" value="Protein kinase-like (PK-like)"/>
    <property type="match status" value="1"/>
</dbReference>
<dbReference type="Pfam" id="PF07714">
    <property type="entry name" value="PK_Tyr_Ser-Thr"/>
    <property type="match status" value="1"/>
</dbReference>
<keyword evidence="5" id="KW-1185">Reference proteome</keyword>
<reference evidence="4 5" key="1">
    <citation type="submission" date="2019-01" db="EMBL/GenBank/DDBJ databases">
        <title>Filimonas sp. strain TTM-71.</title>
        <authorList>
            <person name="Chen W.-M."/>
        </authorList>
    </citation>
    <scope>NUCLEOTIDE SEQUENCE [LARGE SCALE GENOMIC DNA]</scope>
    <source>
        <strain evidence="4 5">TTM-71</strain>
    </source>
</reference>
<gene>
    <name evidence="4" type="ORF">ESB13_11160</name>
</gene>
<dbReference type="SMART" id="SM00369">
    <property type="entry name" value="LRR_TYP"/>
    <property type="match status" value="4"/>
</dbReference>
<dbReference type="Pfam" id="PF13855">
    <property type="entry name" value="LRR_8"/>
    <property type="match status" value="1"/>
</dbReference>
<dbReference type="Gene3D" id="3.80.10.10">
    <property type="entry name" value="Ribonuclease Inhibitor"/>
    <property type="match status" value="2"/>
</dbReference>
<proteinExistence type="predicted"/>
<dbReference type="InterPro" id="IPR050216">
    <property type="entry name" value="LRR_domain-containing"/>
</dbReference>
<dbReference type="SMART" id="SM00364">
    <property type="entry name" value="LRR_BAC"/>
    <property type="match status" value="4"/>
</dbReference>
<sequence length="441" mass="47815">MQTLEQLLSGQLKGIKRLKLSCDLTEFPEAIFDLAESLEILDLSGNRLSALPSHFGLLKNLKIAFFSNNLFTELPAVLAACPRLEMIGFKANKIAVVPSEALSPQLRWLILTDNCIETLPASIGSCRRLQKCMLAGNRLQQLPPEMANCSGLELLRISANNIEVLPEWLFQLPRLSWLAIAGNPCCTAERALADLPGISWDDLAVTVQLGEGASGWVSHAIWRNGAMETAVAVKLFKGQVTSDGSPDEEMKIAATAGRHPHLVQVLGNITGHPEAKQGLVFELIPDSCKLLGNPPSFDSCTRDTFPEDAVFSLRQLLTIAQAITSAAAHLHAAGIMHGDLYCHNTLVNEEGLVLLTDYGAACLYQGAHPGVAAALQRIEVRAFGCFVDDLLQRLAPGEADKLLATALRNIVSECMVETVLLRPDFNGLTEKLRLIAGRTDE</sequence>
<evidence type="ECO:0000313" key="4">
    <source>
        <dbReference type="EMBL" id="RXK87305.1"/>
    </source>
</evidence>
<organism evidence="4 5">
    <name type="scientific">Filimonas effusa</name>
    <dbReference type="NCBI Taxonomy" id="2508721"/>
    <lineage>
        <taxon>Bacteria</taxon>
        <taxon>Pseudomonadati</taxon>
        <taxon>Bacteroidota</taxon>
        <taxon>Chitinophagia</taxon>
        <taxon>Chitinophagales</taxon>
        <taxon>Chitinophagaceae</taxon>
        <taxon>Filimonas</taxon>
    </lineage>
</organism>
<evidence type="ECO:0000256" key="2">
    <source>
        <dbReference type="ARBA" id="ARBA00022737"/>
    </source>
</evidence>
<dbReference type="PANTHER" id="PTHR48051:SF1">
    <property type="entry name" value="RAS SUPPRESSOR PROTEIN 1"/>
    <property type="match status" value="1"/>
</dbReference>
<dbReference type="PROSITE" id="PS50011">
    <property type="entry name" value="PROTEIN_KINASE_DOM"/>
    <property type="match status" value="1"/>
</dbReference>
<dbReference type="EMBL" id="SDHZ01000001">
    <property type="protein sequence ID" value="RXK87305.1"/>
    <property type="molecule type" value="Genomic_DNA"/>
</dbReference>
<dbReference type="InterPro" id="IPR003591">
    <property type="entry name" value="Leu-rich_rpt_typical-subtyp"/>
</dbReference>
<dbReference type="GO" id="GO:0004672">
    <property type="term" value="F:protein kinase activity"/>
    <property type="evidence" value="ECO:0007669"/>
    <property type="project" value="InterPro"/>
</dbReference>
<dbReference type="InterPro" id="IPR001611">
    <property type="entry name" value="Leu-rich_rpt"/>
</dbReference>
<evidence type="ECO:0000259" key="3">
    <source>
        <dbReference type="PROSITE" id="PS50011"/>
    </source>
</evidence>
<protein>
    <submittedName>
        <fullName evidence="4">Protein kinase</fullName>
    </submittedName>
</protein>
<evidence type="ECO:0000256" key="1">
    <source>
        <dbReference type="ARBA" id="ARBA00022614"/>
    </source>
</evidence>
<dbReference type="GO" id="GO:0005524">
    <property type="term" value="F:ATP binding"/>
    <property type="evidence" value="ECO:0007669"/>
    <property type="project" value="InterPro"/>
</dbReference>
<dbReference type="Proteomes" id="UP000290545">
    <property type="component" value="Unassembled WGS sequence"/>
</dbReference>
<name>A0A4Q1DEG2_9BACT</name>
<dbReference type="InterPro" id="IPR011009">
    <property type="entry name" value="Kinase-like_dom_sf"/>
</dbReference>
<evidence type="ECO:0000313" key="5">
    <source>
        <dbReference type="Proteomes" id="UP000290545"/>
    </source>
</evidence>
<dbReference type="GO" id="GO:0005737">
    <property type="term" value="C:cytoplasm"/>
    <property type="evidence" value="ECO:0007669"/>
    <property type="project" value="TreeGrafter"/>
</dbReference>
<dbReference type="InterPro" id="IPR032675">
    <property type="entry name" value="LRR_dom_sf"/>
</dbReference>
<dbReference type="Pfam" id="PF00560">
    <property type="entry name" value="LRR_1"/>
    <property type="match status" value="1"/>
</dbReference>